<evidence type="ECO:0000313" key="2">
    <source>
        <dbReference type="Proteomes" id="UP000626092"/>
    </source>
</evidence>
<reference evidence="1" key="1">
    <citation type="submission" date="2019-11" db="EMBL/GenBank/DDBJ databases">
        <authorList>
            <person name="Liu Y."/>
            <person name="Hou J."/>
            <person name="Li T.-Q."/>
            <person name="Guan C.-H."/>
            <person name="Wu X."/>
            <person name="Wu H.-Z."/>
            <person name="Ling F."/>
            <person name="Zhang R."/>
            <person name="Shi X.-G."/>
            <person name="Ren J.-P."/>
            <person name="Chen E.-F."/>
            <person name="Sun J.-M."/>
        </authorList>
    </citation>
    <scope>NUCLEOTIDE SEQUENCE</scope>
    <source>
        <strain evidence="1">Adult_tree_wgs_1</strain>
        <tissue evidence="1">Leaves</tissue>
    </source>
</reference>
<evidence type="ECO:0000313" key="1">
    <source>
        <dbReference type="EMBL" id="KAF7153193.1"/>
    </source>
</evidence>
<gene>
    <name evidence="1" type="ORF">RHSIM_Rhsim01G0050000</name>
</gene>
<dbReference type="PANTHER" id="PTHR33168">
    <property type="entry name" value="STRESS INDUCED PROTEIN-RELATED"/>
    <property type="match status" value="1"/>
</dbReference>
<protein>
    <submittedName>
        <fullName evidence="1">Uncharacterized protein</fullName>
    </submittedName>
</protein>
<comment type="caution">
    <text evidence="1">The sequence shown here is derived from an EMBL/GenBank/DDBJ whole genome shotgun (WGS) entry which is preliminary data.</text>
</comment>
<keyword evidence="2" id="KW-1185">Reference proteome</keyword>
<dbReference type="AlphaFoldDB" id="A0A834M140"/>
<proteinExistence type="predicted"/>
<sequence length="246" mass="27631">MLKQILCLSYCFPNNKNYHHRREALENKCRDLISRIGRHLQRRRHCSMADFKYDPLSYALNFDEGGFNEDYERLAKAAPRRKFSTRVSALPPLKTAAKAGITCVSGVCVEAATSVRLRFCILVDVAVQILERALNSSSTPRPALPQEIADLWNPEIAALSALGGRASVSGDGDKIVQQRTKPCRLIEEAVSKLLDGIPPEYVDQLQNPEELVKRLNIDVPPECMPEVAAVLAKHYNQRHQLVRMTP</sequence>
<organism evidence="1 2">
    <name type="scientific">Rhododendron simsii</name>
    <name type="common">Sims's rhododendron</name>
    <dbReference type="NCBI Taxonomy" id="118357"/>
    <lineage>
        <taxon>Eukaryota</taxon>
        <taxon>Viridiplantae</taxon>
        <taxon>Streptophyta</taxon>
        <taxon>Embryophyta</taxon>
        <taxon>Tracheophyta</taxon>
        <taxon>Spermatophyta</taxon>
        <taxon>Magnoliopsida</taxon>
        <taxon>eudicotyledons</taxon>
        <taxon>Gunneridae</taxon>
        <taxon>Pentapetalae</taxon>
        <taxon>asterids</taxon>
        <taxon>Ericales</taxon>
        <taxon>Ericaceae</taxon>
        <taxon>Ericoideae</taxon>
        <taxon>Rhodoreae</taxon>
        <taxon>Rhododendron</taxon>
    </lineage>
</organism>
<dbReference type="Proteomes" id="UP000626092">
    <property type="component" value="Unassembled WGS sequence"/>
</dbReference>
<dbReference type="OrthoDB" id="657187at2759"/>
<accession>A0A834M140</accession>
<dbReference type="EMBL" id="WJXA01000001">
    <property type="protein sequence ID" value="KAF7153193.1"/>
    <property type="molecule type" value="Genomic_DNA"/>
</dbReference>
<name>A0A834M140_RHOSS</name>